<dbReference type="Proteomes" id="UP000005237">
    <property type="component" value="Unassembled WGS sequence"/>
</dbReference>
<evidence type="ECO:0000256" key="4">
    <source>
        <dbReference type="ARBA" id="ARBA00022827"/>
    </source>
</evidence>
<dbReference type="InterPro" id="IPR000960">
    <property type="entry name" value="Flavin_mOase"/>
</dbReference>
<dbReference type="GO" id="GO:0050660">
    <property type="term" value="F:flavin adenine dinucleotide binding"/>
    <property type="evidence" value="ECO:0007669"/>
    <property type="project" value="InterPro"/>
</dbReference>
<dbReference type="PRINTS" id="PR00370">
    <property type="entry name" value="FMOXYGENASE"/>
</dbReference>
<keyword evidence="9" id="KW-1185">Reference proteome</keyword>
<accession>A0A8R1EEP5</accession>
<evidence type="ECO:0000256" key="6">
    <source>
        <dbReference type="ARBA" id="ARBA00023002"/>
    </source>
</evidence>
<keyword evidence="7" id="KW-0503">Monooxygenase</keyword>
<reference evidence="8" key="2">
    <citation type="submission" date="2022-06" db="UniProtKB">
        <authorList>
            <consortium name="EnsemblMetazoa"/>
        </authorList>
    </citation>
    <scope>IDENTIFICATION</scope>
    <source>
        <strain evidence="8">DF5081</strain>
    </source>
</reference>
<dbReference type="PANTHER" id="PTHR23023">
    <property type="entry name" value="DIMETHYLANILINE MONOOXYGENASE"/>
    <property type="match status" value="1"/>
</dbReference>
<proteinExistence type="inferred from homology"/>
<dbReference type="GO" id="GO:0050661">
    <property type="term" value="F:NADP binding"/>
    <property type="evidence" value="ECO:0007669"/>
    <property type="project" value="InterPro"/>
</dbReference>
<evidence type="ECO:0000313" key="8">
    <source>
        <dbReference type="EnsemblMetazoa" id="CJA33863.1"/>
    </source>
</evidence>
<dbReference type="Gene3D" id="3.50.50.60">
    <property type="entry name" value="FAD/NAD(P)-binding domain"/>
    <property type="match status" value="1"/>
</dbReference>
<dbReference type="InterPro" id="IPR020946">
    <property type="entry name" value="Flavin_mOase-like"/>
</dbReference>
<comment type="similarity">
    <text evidence="2 7">Belongs to the FMO family.</text>
</comment>
<protein>
    <recommendedName>
        <fullName evidence="7">Flavin-containing monooxygenase</fullName>
        <ecNumber evidence="7">1.-.-.-</ecNumber>
    </recommendedName>
</protein>
<comment type="cofactor">
    <cofactor evidence="1 7">
        <name>FAD</name>
        <dbReference type="ChEBI" id="CHEBI:57692"/>
    </cofactor>
</comment>
<reference evidence="9" key="1">
    <citation type="submission" date="2010-08" db="EMBL/GenBank/DDBJ databases">
        <authorList>
            <consortium name="Caenorhabditis japonica Sequencing Consortium"/>
            <person name="Wilson R.K."/>
        </authorList>
    </citation>
    <scope>NUCLEOTIDE SEQUENCE [LARGE SCALE GENOMIC DNA]</scope>
    <source>
        <strain evidence="9">DF5081</strain>
    </source>
</reference>
<evidence type="ECO:0000256" key="5">
    <source>
        <dbReference type="ARBA" id="ARBA00022857"/>
    </source>
</evidence>
<dbReference type="AlphaFoldDB" id="A0A8R1EEP5"/>
<evidence type="ECO:0000256" key="3">
    <source>
        <dbReference type="ARBA" id="ARBA00022630"/>
    </source>
</evidence>
<keyword evidence="4 7" id="KW-0274">FAD</keyword>
<sequence length="238" mass="26795">MIHFQPRHRTDSKLFDGVMLCSGHHALPHIPKAWPGQEKFKGRIVHSHDYKDYKGYEDRVVVVVGIGNSGADCAVELSRISKQVYLVTRRGSWIFNRLFDRGVPLDLWFNSAHPTVNDELPNRIACGTVRVKPGIQSFTENSIIFEDGSRVENVDEVILATGFSFHFNMIEKGNLVKVDENQSDIFKYMFPIATADHNSLAVIGLVQPVGSIMPISEMQARVYLESFAAGHKLPSRDK</sequence>
<dbReference type="GO" id="GO:0004499">
    <property type="term" value="F:N,N-dimethylaniline monooxygenase activity"/>
    <property type="evidence" value="ECO:0007669"/>
    <property type="project" value="InterPro"/>
</dbReference>
<dbReference type="FunFam" id="3.50.50.60:FF:000023">
    <property type="entry name" value="Dimethylaniline monooxygenase [N-oxide-forming]"/>
    <property type="match status" value="1"/>
</dbReference>
<organism evidence="8 9">
    <name type="scientific">Caenorhabditis japonica</name>
    <dbReference type="NCBI Taxonomy" id="281687"/>
    <lineage>
        <taxon>Eukaryota</taxon>
        <taxon>Metazoa</taxon>
        <taxon>Ecdysozoa</taxon>
        <taxon>Nematoda</taxon>
        <taxon>Chromadorea</taxon>
        <taxon>Rhabditida</taxon>
        <taxon>Rhabditina</taxon>
        <taxon>Rhabditomorpha</taxon>
        <taxon>Rhabditoidea</taxon>
        <taxon>Rhabditidae</taxon>
        <taxon>Peloderinae</taxon>
        <taxon>Caenorhabditis</taxon>
    </lineage>
</organism>
<name>A0A8R1EEP5_CAEJA</name>
<dbReference type="SUPFAM" id="SSF51905">
    <property type="entry name" value="FAD/NAD(P)-binding domain"/>
    <property type="match status" value="1"/>
</dbReference>
<dbReference type="InterPro" id="IPR036188">
    <property type="entry name" value="FAD/NAD-bd_sf"/>
</dbReference>
<evidence type="ECO:0000256" key="7">
    <source>
        <dbReference type="RuleBase" id="RU361177"/>
    </source>
</evidence>
<dbReference type="EC" id="1.-.-.-" evidence="7"/>
<dbReference type="FunFam" id="3.50.50.60:FF:000042">
    <property type="entry name" value="Dimethylaniline monooxygenase [N-oxide-forming]"/>
    <property type="match status" value="1"/>
</dbReference>
<dbReference type="EnsemblMetazoa" id="CJA33863.1">
    <property type="protein sequence ID" value="CJA33863.1"/>
    <property type="gene ID" value="WBGene00209710"/>
</dbReference>
<dbReference type="InterPro" id="IPR050346">
    <property type="entry name" value="FMO-like"/>
</dbReference>
<keyword evidence="3 7" id="KW-0285">Flavoprotein</keyword>
<keyword evidence="5" id="KW-0521">NADP</keyword>
<evidence type="ECO:0000256" key="2">
    <source>
        <dbReference type="ARBA" id="ARBA00009183"/>
    </source>
</evidence>
<evidence type="ECO:0000313" key="9">
    <source>
        <dbReference type="Proteomes" id="UP000005237"/>
    </source>
</evidence>
<evidence type="ECO:0000256" key="1">
    <source>
        <dbReference type="ARBA" id="ARBA00001974"/>
    </source>
</evidence>
<keyword evidence="6 7" id="KW-0560">Oxidoreductase</keyword>
<dbReference type="Pfam" id="PF00743">
    <property type="entry name" value="FMO-like"/>
    <property type="match status" value="2"/>
</dbReference>